<evidence type="ECO:0000313" key="1">
    <source>
        <dbReference type="EMBL" id="KAK8213320.1"/>
    </source>
</evidence>
<proteinExistence type="predicted"/>
<gene>
    <name evidence="1" type="ORF">M8818_002619</name>
</gene>
<name>A0ACC3SGZ5_9PEZI</name>
<keyword evidence="2" id="KW-1185">Reference proteome</keyword>
<reference evidence="1" key="1">
    <citation type="submission" date="2024-02" db="EMBL/GenBank/DDBJ databases">
        <title>Metagenome Assembled Genome of Zalaria obscura JY119.</title>
        <authorList>
            <person name="Vighnesh L."/>
            <person name="Jagadeeshwari U."/>
            <person name="Venkata Ramana C."/>
            <person name="Sasikala C."/>
        </authorList>
    </citation>
    <scope>NUCLEOTIDE SEQUENCE</scope>
    <source>
        <strain evidence="1">JY119</strain>
    </source>
</reference>
<organism evidence="1 2">
    <name type="scientific">Zalaria obscura</name>
    <dbReference type="NCBI Taxonomy" id="2024903"/>
    <lineage>
        <taxon>Eukaryota</taxon>
        <taxon>Fungi</taxon>
        <taxon>Dikarya</taxon>
        <taxon>Ascomycota</taxon>
        <taxon>Pezizomycotina</taxon>
        <taxon>Dothideomycetes</taxon>
        <taxon>Dothideomycetidae</taxon>
        <taxon>Dothideales</taxon>
        <taxon>Zalariaceae</taxon>
        <taxon>Zalaria</taxon>
    </lineage>
</organism>
<dbReference type="EMBL" id="JAMKPW020000011">
    <property type="protein sequence ID" value="KAK8213320.1"/>
    <property type="molecule type" value="Genomic_DNA"/>
</dbReference>
<protein>
    <submittedName>
        <fullName evidence="1">Uncharacterized protein</fullName>
    </submittedName>
</protein>
<sequence length="787" mass="84499">MTESMEMEGVPAPGHAQAQLQPTSPSMKVAMRETAAPPSAMDGGNHHNPASVQLPSMGADGSTVHYPPPHEVWTSAINRLQTQVHYNSSIIETQRRDVARIDSAVDRLEKEMGNVYAVLADLRNQIQTRPATVHDGLDILSTELQNVAGKANEVDSLKMQMELMKRRLKRLEESASPQRSEPPPGAYQQHPEHSVYDQSPAPHSSHGSAPVYVNTPSSQDSRAISSQPPLPPPPPPHLAAPEPQRPASDQPQPSDRPSLPGFRSLDQSSSMASWRPAAGYQPPHPPHPPSAPIPETTSHPREPAPEAAGTGWAAVNVNPSIKRTHLDERPPYDTSTTATSPKRQKLAPLMPRTSYNEGQMVGNGISPPDSAPPGPSRSHSNESQAAFVPTNQSHTVPPPPGLQPSLPGPPPPQGQNLRFVPFQQDGPPPEDWRASAMDGTHRGSPQGRGRGRGGRGRGGRKSAQDLTPEWEASTVPDGYYHSHAAPAQALQQPGPGQTQPRPLSPSTVDRRQLFETPVHAAPGSVSVTTPLSASASTSATPATAQNGPAGPGMYPDPQFAHVTPEQATLSSHGGGGGGFGPAKKTRTKPVRNADGILIRKDGRPDMRSVSSAMNLRKVHAKKEAERLEKGGEGGEEDEGEEGRESADGEGRGDGNGIEGERDRDREEDGHGHGGRESEDTDGEDETARRHRENMRRIFPYGIDAVSTRSVAEQFFPKVEDARRPDVKIEAHVDHKFGAGALRREESRDTMTDGDVVMDGVDGDGHRDGERDGERERQTPDGKMVDGV</sequence>
<dbReference type="Proteomes" id="UP001320706">
    <property type="component" value="Unassembled WGS sequence"/>
</dbReference>
<comment type="caution">
    <text evidence="1">The sequence shown here is derived from an EMBL/GenBank/DDBJ whole genome shotgun (WGS) entry which is preliminary data.</text>
</comment>
<evidence type="ECO:0000313" key="2">
    <source>
        <dbReference type="Proteomes" id="UP001320706"/>
    </source>
</evidence>
<accession>A0ACC3SGZ5</accession>